<dbReference type="Proteomes" id="UP000253501">
    <property type="component" value="Unassembled WGS sequence"/>
</dbReference>
<protein>
    <submittedName>
        <fullName evidence="1">Uncharacterized protein</fullName>
    </submittedName>
</protein>
<organism evidence="1 2">
    <name type="scientific">Cupriavidus necator</name>
    <name type="common">Alcaligenes eutrophus</name>
    <name type="synonym">Ralstonia eutropha</name>
    <dbReference type="NCBI Taxonomy" id="106590"/>
    <lineage>
        <taxon>Bacteria</taxon>
        <taxon>Pseudomonadati</taxon>
        <taxon>Pseudomonadota</taxon>
        <taxon>Betaproteobacteria</taxon>
        <taxon>Burkholderiales</taxon>
        <taxon>Burkholderiaceae</taxon>
        <taxon>Cupriavidus</taxon>
    </lineage>
</organism>
<gene>
    <name evidence="1" type="ORF">DDK22_20475</name>
</gene>
<proteinExistence type="predicted"/>
<comment type="caution">
    <text evidence="1">The sequence shown here is derived from an EMBL/GenBank/DDBJ whole genome shotgun (WGS) entry which is preliminary data.</text>
</comment>
<dbReference type="RefSeq" id="WP_114133532.1">
    <property type="nucleotide sequence ID" value="NZ_CP068435.1"/>
</dbReference>
<dbReference type="EMBL" id="QDHA01000046">
    <property type="protein sequence ID" value="RCJ06672.1"/>
    <property type="molecule type" value="Genomic_DNA"/>
</dbReference>
<sequence length="109" mass="11992">MTHEMPSATETTPDGLKRLIEHIGDAAAQGHLDPEFVRKLAKRIANELQEMKATRVPGDRELAGLDDGIEALLLAADRKYGARLTRSLQKLREHEIPFTGAESNAGQPH</sequence>
<evidence type="ECO:0000313" key="1">
    <source>
        <dbReference type="EMBL" id="RCJ06672.1"/>
    </source>
</evidence>
<reference evidence="1 2" key="1">
    <citation type="submission" date="2018-04" db="EMBL/GenBank/DDBJ databases">
        <title>Cupriavidus necator CR12 genome sequencing and assembly.</title>
        <authorList>
            <person name="Ben Fekih I."/>
            <person name="Mazhar H.S."/>
            <person name="Bello S.K."/>
            <person name="Rensing C."/>
        </authorList>
    </citation>
    <scope>NUCLEOTIDE SEQUENCE [LARGE SCALE GENOMIC DNA]</scope>
    <source>
        <strain evidence="1 2">CR12</strain>
    </source>
</reference>
<evidence type="ECO:0000313" key="2">
    <source>
        <dbReference type="Proteomes" id="UP000253501"/>
    </source>
</evidence>
<name>A0A367PFM4_CUPNE</name>
<accession>A0A367PFM4</accession>
<dbReference type="AlphaFoldDB" id="A0A367PFM4"/>